<proteinExistence type="predicted"/>
<comment type="caution">
    <text evidence="1">The sequence shown here is derived from an EMBL/GenBank/DDBJ whole genome shotgun (WGS) entry which is preliminary data.</text>
</comment>
<name>A0A395JI77_9GAMM</name>
<accession>A0A395JI77</accession>
<sequence>MRLSMSILLFIVQLGLSNRLAAIEIDQLSHCAPTATSDSSVAVLDSSHTDMQAWSHVGAYLTGDGSLAPLQKRVGLIGPDKVPGAQCRDCWPFRGALVVKLSDWTQQHVNGLEVKNFSEPVVFGDLKGVEIELKFHSQRSQILDQSELTVRYRQQVSPGALSLVDHGNANLGITLFGGRPRSDSAATLNAEIIIGQDASLVADRWLRVFIPIDEFATYLEQDYQRQPAQLLSNHEQPVLGLRLVAETESGQQLRNVLGDAWHAALPETFKVLDMSLCRIRLLKH</sequence>
<protein>
    <submittedName>
        <fullName evidence="1">Uncharacterized protein</fullName>
    </submittedName>
</protein>
<organism evidence="1 2">
    <name type="scientific">Arenicella xantha</name>
    <dbReference type="NCBI Taxonomy" id="644221"/>
    <lineage>
        <taxon>Bacteria</taxon>
        <taxon>Pseudomonadati</taxon>
        <taxon>Pseudomonadota</taxon>
        <taxon>Gammaproteobacteria</taxon>
        <taxon>Arenicellales</taxon>
        <taxon>Arenicellaceae</taxon>
        <taxon>Arenicella</taxon>
    </lineage>
</organism>
<dbReference type="EMBL" id="QNRT01000003">
    <property type="protein sequence ID" value="RBP49840.1"/>
    <property type="molecule type" value="Genomic_DNA"/>
</dbReference>
<dbReference type="AlphaFoldDB" id="A0A395JI77"/>
<dbReference type="InParanoid" id="A0A395JI77"/>
<dbReference type="Proteomes" id="UP000253083">
    <property type="component" value="Unassembled WGS sequence"/>
</dbReference>
<evidence type="ECO:0000313" key="1">
    <source>
        <dbReference type="EMBL" id="RBP49840.1"/>
    </source>
</evidence>
<evidence type="ECO:0000313" key="2">
    <source>
        <dbReference type="Proteomes" id="UP000253083"/>
    </source>
</evidence>
<reference evidence="1 2" key="1">
    <citation type="submission" date="2018-06" db="EMBL/GenBank/DDBJ databases">
        <title>Genomic Encyclopedia of Type Strains, Phase IV (KMG-IV): sequencing the most valuable type-strain genomes for metagenomic binning, comparative biology and taxonomic classification.</title>
        <authorList>
            <person name="Goeker M."/>
        </authorList>
    </citation>
    <scope>NUCLEOTIDE SEQUENCE [LARGE SCALE GENOMIC DNA]</scope>
    <source>
        <strain evidence="1 2">DSM 24032</strain>
    </source>
</reference>
<gene>
    <name evidence="1" type="ORF">DFR28_103271</name>
</gene>
<keyword evidence="2" id="KW-1185">Reference proteome</keyword>